<dbReference type="InterPro" id="IPR002173">
    <property type="entry name" value="Carboh/pur_kinase_PfkB_CS"/>
</dbReference>
<evidence type="ECO:0000256" key="4">
    <source>
        <dbReference type="ARBA" id="ARBA00022777"/>
    </source>
</evidence>
<accession>A0ABQ4N175</accession>
<dbReference type="InterPro" id="IPR029056">
    <property type="entry name" value="Ribokinase-like"/>
</dbReference>
<evidence type="ECO:0000256" key="2">
    <source>
        <dbReference type="ARBA" id="ARBA00022679"/>
    </source>
</evidence>
<comment type="similarity">
    <text evidence="6">Belongs to the carbohydrate kinase PfkB family. LacC subfamily.</text>
</comment>
<dbReference type="Gene3D" id="3.40.1190.20">
    <property type="match status" value="1"/>
</dbReference>
<dbReference type="InterPro" id="IPR017583">
    <property type="entry name" value="Tagatose/fructose_Pkinase"/>
</dbReference>
<dbReference type="CDD" id="cd01164">
    <property type="entry name" value="FruK_PfkB_like"/>
    <property type="match status" value="1"/>
</dbReference>
<dbReference type="EC" id="2.7.1.144" evidence="6"/>
<dbReference type="PANTHER" id="PTHR46566">
    <property type="entry name" value="1-PHOSPHOFRUCTOKINASE-RELATED"/>
    <property type="match status" value="1"/>
</dbReference>
<dbReference type="SUPFAM" id="SSF53613">
    <property type="entry name" value="Ribokinase-like"/>
    <property type="match status" value="1"/>
</dbReference>
<evidence type="ECO:0000313" key="9">
    <source>
        <dbReference type="Proteomes" id="UP000680304"/>
    </source>
</evidence>
<comment type="catalytic activity">
    <reaction evidence="6">
        <text>D-tagatofuranose 6-phosphate + ATP = D-tagatofuranose 1,6-bisphosphate + ADP + H(+)</text>
        <dbReference type="Rhea" id="RHEA:12420"/>
        <dbReference type="ChEBI" id="CHEBI:15378"/>
        <dbReference type="ChEBI" id="CHEBI:30616"/>
        <dbReference type="ChEBI" id="CHEBI:58694"/>
        <dbReference type="ChEBI" id="CHEBI:58695"/>
        <dbReference type="ChEBI" id="CHEBI:456216"/>
        <dbReference type="EC" id="2.7.1.144"/>
    </reaction>
</comment>
<keyword evidence="4 8" id="KW-0418">Kinase</keyword>
<dbReference type="PANTHER" id="PTHR46566:SF2">
    <property type="entry name" value="ATP-DEPENDENT 6-PHOSPHOFRUCTOKINASE ISOZYME 2"/>
    <property type="match status" value="1"/>
</dbReference>
<proteinExistence type="inferred from homology"/>
<evidence type="ECO:0000256" key="1">
    <source>
        <dbReference type="ARBA" id="ARBA00005380"/>
    </source>
</evidence>
<dbReference type="GO" id="GO:0016301">
    <property type="term" value="F:kinase activity"/>
    <property type="evidence" value="ECO:0007669"/>
    <property type="project" value="UniProtKB-KW"/>
</dbReference>
<dbReference type="NCBIfam" id="TIGR03168">
    <property type="entry name" value="1-PFK"/>
    <property type="match status" value="1"/>
</dbReference>
<sequence length="310" mass="32353">MITTVTLNAAIDKTYALDALRTGRVQRVRRVTAVPGGKGINAARVICQLGGDVVAAGVVGGYNGQFIAASLTAQGIPHELMTIEGESRICLNVLDDDGRSTELLEPGPVFPMERFGELVSLIGRLAGRSRIVVFSGSLPAGLPADTYARLTEAARQAGAAVFLDTSGAALAEGLRAKPDWIKPNAEEWEQLYGEGPLKDEEALVASLLRGAERFGVRIVVTLGADGALAAVCGELYRIRPPRIDAVNPVGSGDAFTAGLALASARGMRLVDGLRLATAAAAANALSPSAGHVRREDVERLLPLAAIERLA</sequence>
<keyword evidence="3 6" id="KW-0547">Nucleotide-binding</keyword>
<keyword evidence="6" id="KW-0423">Lactose metabolism</keyword>
<keyword evidence="2 6" id="KW-0808">Transferase</keyword>
<evidence type="ECO:0000313" key="8">
    <source>
        <dbReference type="EMBL" id="GIQ61897.1"/>
    </source>
</evidence>
<evidence type="ECO:0000256" key="3">
    <source>
        <dbReference type="ARBA" id="ARBA00022741"/>
    </source>
</evidence>
<organism evidence="8 9">
    <name type="scientific">Paenibacillus cisolokensis</name>
    <dbReference type="NCBI Taxonomy" id="1658519"/>
    <lineage>
        <taxon>Bacteria</taxon>
        <taxon>Bacillati</taxon>
        <taxon>Bacillota</taxon>
        <taxon>Bacilli</taxon>
        <taxon>Bacillales</taxon>
        <taxon>Paenibacillaceae</taxon>
        <taxon>Paenibacillus</taxon>
    </lineage>
</organism>
<comment type="pathway">
    <text evidence="6">Carbohydrate metabolism; D-tagatose 6-phosphate degradation; D-glyceraldehyde 3-phosphate and glycerone phosphate from D-tagatose 6-phosphate: step 1/2.</text>
</comment>
<dbReference type="RefSeq" id="WP_213527138.1">
    <property type="nucleotide sequence ID" value="NZ_BOVJ01000014.1"/>
</dbReference>
<protein>
    <recommendedName>
        <fullName evidence="6">Tagatose-6-phosphate kinase</fullName>
        <ecNumber evidence="6">2.7.1.144</ecNumber>
    </recommendedName>
</protein>
<comment type="similarity">
    <text evidence="1">Belongs to the carbohydrate kinase pfkB family.</text>
</comment>
<evidence type="ECO:0000256" key="5">
    <source>
        <dbReference type="ARBA" id="ARBA00022840"/>
    </source>
</evidence>
<gene>
    <name evidence="8" type="ORF">PACILC2_04650</name>
</gene>
<evidence type="ECO:0000256" key="6">
    <source>
        <dbReference type="PIRNR" id="PIRNR000535"/>
    </source>
</evidence>
<comment type="caution">
    <text evidence="8">The sequence shown here is derived from an EMBL/GenBank/DDBJ whole genome shotgun (WGS) entry which is preliminary data.</text>
</comment>
<evidence type="ECO:0000259" key="7">
    <source>
        <dbReference type="Pfam" id="PF00294"/>
    </source>
</evidence>
<dbReference type="PROSITE" id="PS00584">
    <property type="entry name" value="PFKB_KINASES_2"/>
    <property type="match status" value="1"/>
</dbReference>
<dbReference type="EMBL" id="BOVJ01000014">
    <property type="protein sequence ID" value="GIQ61897.1"/>
    <property type="molecule type" value="Genomic_DNA"/>
</dbReference>
<keyword evidence="5 6" id="KW-0067">ATP-binding</keyword>
<feature type="domain" description="Carbohydrate kinase PfkB" evidence="7">
    <location>
        <begin position="7"/>
        <end position="290"/>
    </location>
</feature>
<dbReference type="Pfam" id="PF00294">
    <property type="entry name" value="PfkB"/>
    <property type="match status" value="1"/>
</dbReference>
<reference evidence="8 9" key="1">
    <citation type="submission" date="2021-04" db="EMBL/GenBank/DDBJ databases">
        <title>Draft genome sequence of Paenibacillus cisolokensis, LC2-13A.</title>
        <authorList>
            <person name="Uke A."/>
            <person name="Chhe C."/>
            <person name="Baramee S."/>
            <person name="Kosugi A."/>
        </authorList>
    </citation>
    <scope>NUCLEOTIDE SEQUENCE [LARGE SCALE GENOMIC DNA]</scope>
    <source>
        <strain evidence="8 9">LC2-13A</strain>
    </source>
</reference>
<name>A0ABQ4N175_9BACL</name>
<dbReference type="Proteomes" id="UP000680304">
    <property type="component" value="Unassembled WGS sequence"/>
</dbReference>
<keyword evidence="9" id="KW-1185">Reference proteome</keyword>
<dbReference type="InterPro" id="IPR011611">
    <property type="entry name" value="PfkB_dom"/>
</dbReference>
<dbReference type="PIRSF" id="PIRSF000535">
    <property type="entry name" value="1PFK/6PFK/LacC"/>
    <property type="match status" value="1"/>
</dbReference>